<dbReference type="PROSITE" id="PS50850">
    <property type="entry name" value="MFS"/>
    <property type="match status" value="1"/>
</dbReference>
<dbReference type="InterPro" id="IPR011701">
    <property type="entry name" value="MFS"/>
</dbReference>
<sequence>MIPVLAKLSALYKWYVLGILTLGYLTAELGHFLIGVTSKATAIDISYGDITCQLNKTEPHFNLTLNDLCITALNETSCTSLALDDGERFCEWNRNGLGIDYQILAGPSFIAVYTVVGVFLGIAADKYRRIPMVALCVLVCGVSIILMGSTQQFWHLVVLRMLFAAGEAGLNPMSTGVLSDIFSEELRGLVMSIFNWGIYGGIGLSFPVGRYITELNAWMLGWRVAYYGSGIIALIIGFLTFTTLKEPQRIVIGEENEEGTGESTKSKDSAWKVMLQPRFIMLCIAASIRHTGGLCFAYNCDLFYRDTFPHIDLGGWLFFVTFIIGGVGVVFGGIVSDKIVAKMGIKSRVAVLAISQLISTPFAFGSIYMGPVGAMITLAISYLFAEMWFGILFAILVEIVPLSVRSTTVGVFLFVMNNVGGNLPILLEPVRKATSFQDALAIFYAGAYLVSSVLFGITMLLMEQSKPAPAKTNGHPMEGIENGGFTTIERLANPSAHSIESHHL</sequence>
<dbReference type="CDD" id="cd17328">
    <property type="entry name" value="MFS_spinster_like"/>
    <property type="match status" value="1"/>
</dbReference>
<proteinExistence type="inferred from homology"/>
<comment type="subcellular location">
    <subcellularLocation>
        <location evidence="1">Membrane</location>
        <topology evidence="1">Multi-pass membrane protein</topology>
    </subcellularLocation>
</comment>
<evidence type="ECO:0000256" key="1">
    <source>
        <dbReference type="ARBA" id="ARBA00004141"/>
    </source>
</evidence>
<feature type="transmembrane region" description="Helical" evidence="7">
    <location>
        <begin position="101"/>
        <end position="123"/>
    </location>
</feature>
<feature type="transmembrane region" description="Helical" evidence="7">
    <location>
        <begin position="439"/>
        <end position="461"/>
    </location>
</feature>
<feature type="transmembrane region" description="Helical" evidence="7">
    <location>
        <begin position="409"/>
        <end position="427"/>
    </location>
</feature>
<feature type="domain" description="Major facilitator superfamily (MFS) profile" evidence="8">
    <location>
        <begin position="16"/>
        <end position="464"/>
    </location>
</feature>
<dbReference type="GO" id="GO:0022857">
    <property type="term" value="F:transmembrane transporter activity"/>
    <property type="evidence" value="ECO:0007669"/>
    <property type="project" value="InterPro"/>
</dbReference>
<comment type="similarity">
    <text evidence="6">Belongs to the major facilitator superfamily. Spinster (TC 2.A.1.49) family.</text>
</comment>
<feature type="transmembrane region" description="Helical" evidence="7">
    <location>
        <begin position="130"/>
        <end position="147"/>
    </location>
</feature>
<evidence type="ECO:0000256" key="3">
    <source>
        <dbReference type="ARBA" id="ARBA00022692"/>
    </source>
</evidence>
<feature type="transmembrane region" description="Helical" evidence="7">
    <location>
        <begin position="349"/>
        <end position="369"/>
    </location>
</feature>
<dbReference type="PANTHER" id="PTHR23505">
    <property type="entry name" value="SPINSTER"/>
    <property type="match status" value="1"/>
</dbReference>
<feature type="transmembrane region" description="Helical" evidence="7">
    <location>
        <begin position="224"/>
        <end position="244"/>
    </location>
</feature>
<evidence type="ECO:0000259" key="8">
    <source>
        <dbReference type="PROSITE" id="PS50850"/>
    </source>
</evidence>
<dbReference type="PANTHER" id="PTHR23505:SF96">
    <property type="entry name" value="LP14756P"/>
    <property type="match status" value="1"/>
</dbReference>
<accession>A0A1B6MGD8</accession>
<evidence type="ECO:0000256" key="6">
    <source>
        <dbReference type="ARBA" id="ARBA00024338"/>
    </source>
</evidence>
<evidence type="ECO:0000256" key="7">
    <source>
        <dbReference type="SAM" id="Phobius"/>
    </source>
</evidence>
<keyword evidence="5 7" id="KW-0472">Membrane</keyword>
<evidence type="ECO:0000256" key="5">
    <source>
        <dbReference type="ARBA" id="ARBA00023136"/>
    </source>
</evidence>
<dbReference type="GO" id="GO:0016020">
    <property type="term" value="C:membrane"/>
    <property type="evidence" value="ECO:0007669"/>
    <property type="project" value="UniProtKB-SubCell"/>
</dbReference>
<dbReference type="SUPFAM" id="SSF103473">
    <property type="entry name" value="MFS general substrate transporter"/>
    <property type="match status" value="1"/>
</dbReference>
<protein>
    <recommendedName>
        <fullName evidence="8">Major facilitator superfamily (MFS) profile domain-containing protein</fullName>
    </recommendedName>
</protein>
<evidence type="ECO:0000313" key="10">
    <source>
        <dbReference type="EMBL" id="JAT35017.1"/>
    </source>
</evidence>
<dbReference type="InterPro" id="IPR020846">
    <property type="entry name" value="MFS_dom"/>
</dbReference>
<keyword evidence="2" id="KW-0813">Transport</keyword>
<evidence type="ECO:0000313" key="9">
    <source>
        <dbReference type="EMBL" id="JAT21794.1"/>
    </source>
</evidence>
<feature type="transmembrane region" description="Helical" evidence="7">
    <location>
        <begin position="12"/>
        <end position="34"/>
    </location>
</feature>
<gene>
    <name evidence="9" type="ORF">g.6352</name>
    <name evidence="10" type="ORF">g.6354</name>
</gene>
<dbReference type="Pfam" id="PF07690">
    <property type="entry name" value="MFS_1"/>
    <property type="match status" value="1"/>
</dbReference>
<reference evidence="10" key="1">
    <citation type="submission" date="2015-11" db="EMBL/GenBank/DDBJ databases">
        <title>De novo transcriptome assembly of four potential Pierce s Disease insect vectors from Arizona vineyards.</title>
        <authorList>
            <person name="Tassone E.E."/>
        </authorList>
    </citation>
    <scope>NUCLEOTIDE SEQUENCE</scope>
</reference>
<feature type="transmembrane region" description="Helical" evidence="7">
    <location>
        <begin position="193"/>
        <end position="212"/>
    </location>
</feature>
<feature type="transmembrane region" description="Helical" evidence="7">
    <location>
        <begin position="316"/>
        <end position="337"/>
    </location>
</feature>
<dbReference type="EMBL" id="GEBQ01018183">
    <property type="protein sequence ID" value="JAT21794.1"/>
    <property type="molecule type" value="Transcribed_RNA"/>
</dbReference>
<dbReference type="InterPro" id="IPR044770">
    <property type="entry name" value="MFS_spinster-like"/>
</dbReference>
<evidence type="ECO:0000256" key="2">
    <source>
        <dbReference type="ARBA" id="ARBA00022448"/>
    </source>
</evidence>
<keyword evidence="3 7" id="KW-0812">Transmembrane</keyword>
<name>A0A1B6MGD8_9HEMI</name>
<evidence type="ECO:0000256" key="4">
    <source>
        <dbReference type="ARBA" id="ARBA00022989"/>
    </source>
</evidence>
<dbReference type="InterPro" id="IPR036259">
    <property type="entry name" value="MFS_trans_sf"/>
</dbReference>
<organism evidence="10">
    <name type="scientific">Graphocephala atropunctata</name>
    <dbReference type="NCBI Taxonomy" id="36148"/>
    <lineage>
        <taxon>Eukaryota</taxon>
        <taxon>Metazoa</taxon>
        <taxon>Ecdysozoa</taxon>
        <taxon>Arthropoda</taxon>
        <taxon>Hexapoda</taxon>
        <taxon>Insecta</taxon>
        <taxon>Pterygota</taxon>
        <taxon>Neoptera</taxon>
        <taxon>Paraneoptera</taxon>
        <taxon>Hemiptera</taxon>
        <taxon>Auchenorrhyncha</taxon>
        <taxon>Membracoidea</taxon>
        <taxon>Cicadellidae</taxon>
        <taxon>Cicadellinae</taxon>
        <taxon>Cicadellini</taxon>
        <taxon>Graphocephala</taxon>
    </lineage>
</organism>
<dbReference type="EMBL" id="GEBQ01004960">
    <property type="protein sequence ID" value="JAT35017.1"/>
    <property type="molecule type" value="Transcribed_RNA"/>
</dbReference>
<dbReference type="AlphaFoldDB" id="A0A1B6MGD8"/>
<dbReference type="Gene3D" id="1.20.1250.20">
    <property type="entry name" value="MFS general substrate transporter like domains"/>
    <property type="match status" value="1"/>
</dbReference>
<feature type="transmembrane region" description="Helical" evidence="7">
    <location>
        <begin position="375"/>
        <end position="397"/>
    </location>
</feature>
<keyword evidence="4 7" id="KW-1133">Transmembrane helix</keyword>